<organism evidence="5 6">
    <name type="scientific">Mycobacteroides chelonae</name>
    <name type="common">Mycobacterium chelonae</name>
    <dbReference type="NCBI Taxonomy" id="1774"/>
    <lineage>
        <taxon>Bacteria</taxon>
        <taxon>Bacillati</taxon>
        <taxon>Actinomycetota</taxon>
        <taxon>Actinomycetes</taxon>
        <taxon>Mycobacteriales</taxon>
        <taxon>Mycobacteriaceae</taxon>
        <taxon>Mycobacteroides</taxon>
    </lineage>
</organism>
<dbReference type="PANTHER" id="PTHR47894">
    <property type="entry name" value="HTH-TYPE TRANSCRIPTIONAL REGULATOR GADX"/>
    <property type="match status" value="1"/>
</dbReference>
<dbReference type="PROSITE" id="PS00041">
    <property type="entry name" value="HTH_ARAC_FAMILY_1"/>
    <property type="match status" value="1"/>
</dbReference>
<dbReference type="SMART" id="SM00342">
    <property type="entry name" value="HTH_ARAC"/>
    <property type="match status" value="1"/>
</dbReference>
<proteinExistence type="predicted"/>
<dbReference type="PROSITE" id="PS01124">
    <property type="entry name" value="HTH_ARAC_FAMILY_2"/>
    <property type="match status" value="1"/>
</dbReference>
<dbReference type="InterPro" id="IPR018060">
    <property type="entry name" value="HTH_AraC"/>
</dbReference>
<evidence type="ECO:0000259" key="4">
    <source>
        <dbReference type="PROSITE" id="PS01124"/>
    </source>
</evidence>
<reference evidence="5 6" key="1">
    <citation type="submission" date="2016-10" db="EMBL/GenBank/DDBJ databases">
        <title>Evaluation of Human, Veterinary and Environmental Mycobacterium chelonae Isolates by Core Genome Phylogenomic Analysis, Targeted Gene Comparison, and Anti-microbial Susceptibility Patterns: A Tale of Mistaken Identities.</title>
        <authorList>
            <person name="Fogelson S.B."/>
            <person name="Camus A.C."/>
            <person name="Lorenz W."/>
            <person name="Vasireddy R."/>
            <person name="Vasireddy S."/>
            <person name="Smith T."/>
            <person name="Brown-Elliott B.A."/>
            <person name="Wallace R.J.Jr."/>
            <person name="Hasan N.A."/>
            <person name="Reischl U."/>
            <person name="Sanchez S."/>
        </authorList>
    </citation>
    <scope>NUCLEOTIDE SEQUENCE [LARGE SCALE GENOMIC DNA]</scope>
    <source>
        <strain evidence="5 6">15515</strain>
    </source>
</reference>
<comment type="caution">
    <text evidence="5">The sequence shown here is derived from an EMBL/GenBank/DDBJ whole genome shotgun (WGS) entry which is preliminary data.</text>
</comment>
<keyword evidence="3" id="KW-0804">Transcription</keyword>
<evidence type="ECO:0000313" key="6">
    <source>
        <dbReference type="Proteomes" id="UP000180043"/>
    </source>
</evidence>
<dbReference type="GO" id="GO:0005829">
    <property type="term" value="C:cytosol"/>
    <property type="evidence" value="ECO:0007669"/>
    <property type="project" value="TreeGrafter"/>
</dbReference>
<dbReference type="InterPro" id="IPR009057">
    <property type="entry name" value="Homeodomain-like_sf"/>
</dbReference>
<dbReference type="PANTHER" id="PTHR47894:SF1">
    <property type="entry name" value="HTH-TYPE TRANSCRIPTIONAL REGULATOR VQSM"/>
    <property type="match status" value="1"/>
</dbReference>
<dbReference type="PRINTS" id="PR00032">
    <property type="entry name" value="HTHARAC"/>
</dbReference>
<accession>A0A1S1LQ42</accession>
<dbReference type="GO" id="GO:0003700">
    <property type="term" value="F:DNA-binding transcription factor activity"/>
    <property type="evidence" value="ECO:0007669"/>
    <property type="project" value="InterPro"/>
</dbReference>
<dbReference type="InterPro" id="IPR018062">
    <property type="entry name" value="HTH_AraC-typ_CS"/>
</dbReference>
<dbReference type="InterPro" id="IPR020449">
    <property type="entry name" value="Tscrpt_reg_AraC-type_HTH"/>
</dbReference>
<dbReference type="Proteomes" id="UP000180043">
    <property type="component" value="Unassembled WGS sequence"/>
</dbReference>
<evidence type="ECO:0000256" key="2">
    <source>
        <dbReference type="ARBA" id="ARBA00023125"/>
    </source>
</evidence>
<sequence>MAALNTCMHLVVWSRHLCAEAEEIGVNVADVLAGTQVESADLSNPDFLVSARDEITMVRNLLRAAPDEPLVAARVGTRASLTNFGLLGLAVMSCGSFREMIAVGLQFFALTSLHVIFDVEESDGWCDISISAAHLPLDVRDFFIERDSVGILSNVAPFATSVIAEFIEEAHVDYVGTRESVEPILAGLPARVASITCGADRTCIRFPAELLDEPLPRADQYTLAACIGHCEELLERRAVRTGLSSAVRTMLLERQSDMPALEQTASAFRMHPRTLRRQLAIEQTSYRELIEETRATLAADLLSRVGLTVAQTAQHLGYSDPGSFTRAFKRWHGVTPSRYRK</sequence>
<dbReference type="GO" id="GO:0000976">
    <property type="term" value="F:transcription cis-regulatory region binding"/>
    <property type="evidence" value="ECO:0007669"/>
    <property type="project" value="TreeGrafter"/>
</dbReference>
<dbReference type="InterPro" id="IPR032687">
    <property type="entry name" value="AraC-type_N"/>
</dbReference>
<keyword evidence="2" id="KW-0238">DNA-binding</keyword>
<dbReference type="Pfam" id="PF12625">
    <property type="entry name" value="Arabinose_bd"/>
    <property type="match status" value="1"/>
</dbReference>
<keyword evidence="1" id="KW-0805">Transcription regulation</keyword>
<evidence type="ECO:0000256" key="3">
    <source>
        <dbReference type="ARBA" id="ARBA00023163"/>
    </source>
</evidence>
<gene>
    <name evidence="5" type="ORF">BKG82_05110</name>
</gene>
<evidence type="ECO:0000256" key="1">
    <source>
        <dbReference type="ARBA" id="ARBA00023015"/>
    </source>
</evidence>
<feature type="domain" description="HTH araC/xylS-type" evidence="4">
    <location>
        <begin position="245"/>
        <end position="341"/>
    </location>
</feature>
<dbReference type="Pfam" id="PF12833">
    <property type="entry name" value="HTH_18"/>
    <property type="match status" value="1"/>
</dbReference>
<dbReference type="SUPFAM" id="SSF46689">
    <property type="entry name" value="Homeodomain-like"/>
    <property type="match status" value="1"/>
</dbReference>
<name>A0A1S1LQ42_MYCCH</name>
<evidence type="ECO:0000313" key="5">
    <source>
        <dbReference type="EMBL" id="OHU59906.1"/>
    </source>
</evidence>
<dbReference type="EMBL" id="MLIQ01000011">
    <property type="protein sequence ID" value="OHU59906.1"/>
    <property type="molecule type" value="Genomic_DNA"/>
</dbReference>
<protein>
    <recommendedName>
        <fullName evidence="4">HTH araC/xylS-type domain-containing protein</fullName>
    </recommendedName>
</protein>
<dbReference type="Gene3D" id="1.10.10.60">
    <property type="entry name" value="Homeodomain-like"/>
    <property type="match status" value="1"/>
</dbReference>
<dbReference type="RefSeq" id="WP_070940430.1">
    <property type="nucleotide sequence ID" value="NZ_MLII01000028.1"/>
</dbReference>
<dbReference type="AlphaFoldDB" id="A0A1S1LQ42"/>